<dbReference type="EMBL" id="UINC01209952">
    <property type="protein sequence ID" value="SVE33195.1"/>
    <property type="molecule type" value="Genomic_DNA"/>
</dbReference>
<dbReference type="CDD" id="cd05233">
    <property type="entry name" value="SDR_c"/>
    <property type="match status" value="1"/>
</dbReference>
<dbReference type="SUPFAM" id="SSF51735">
    <property type="entry name" value="NAD(P)-binding Rossmann-fold domains"/>
    <property type="match status" value="1"/>
</dbReference>
<keyword evidence="2" id="KW-0560">Oxidoreductase</keyword>
<dbReference type="InterPro" id="IPR002347">
    <property type="entry name" value="SDR_fam"/>
</dbReference>
<evidence type="ECO:0000256" key="1">
    <source>
        <dbReference type="ARBA" id="ARBA00006484"/>
    </source>
</evidence>
<accession>A0A383CN25</accession>
<dbReference type="Gene3D" id="3.40.50.720">
    <property type="entry name" value="NAD(P)-binding Rossmann-like Domain"/>
    <property type="match status" value="1"/>
</dbReference>
<gene>
    <name evidence="3" type="ORF">METZ01_LOCUS486049</name>
</gene>
<protein>
    <recommendedName>
        <fullName evidence="4">NAD-dependent epimerase/dehydratase domain-containing protein</fullName>
    </recommendedName>
</protein>
<dbReference type="PANTHER" id="PTHR42760">
    <property type="entry name" value="SHORT-CHAIN DEHYDROGENASES/REDUCTASES FAMILY MEMBER"/>
    <property type="match status" value="1"/>
</dbReference>
<proteinExistence type="inferred from homology"/>
<evidence type="ECO:0000313" key="3">
    <source>
        <dbReference type="EMBL" id="SVE33195.1"/>
    </source>
</evidence>
<dbReference type="Pfam" id="PF13561">
    <property type="entry name" value="adh_short_C2"/>
    <property type="match status" value="1"/>
</dbReference>
<feature type="non-terminal residue" evidence="3">
    <location>
        <position position="96"/>
    </location>
</feature>
<reference evidence="3" key="1">
    <citation type="submission" date="2018-05" db="EMBL/GenBank/DDBJ databases">
        <authorList>
            <person name="Lanie J.A."/>
            <person name="Ng W.-L."/>
            <person name="Kazmierczak K.M."/>
            <person name="Andrzejewski T.M."/>
            <person name="Davidsen T.M."/>
            <person name="Wayne K.J."/>
            <person name="Tettelin H."/>
            <person name="Glass J.I."/>
            <person name="Rusch D."/>
            <person name="Podicherti R."/>
            <person name="Tsui H.-C.T."/>
            <person name="Winkler M.E."/>
        </authorList>
    </citation>
    <scope>NUCLEOTIDE SEQUENCE</scope>
</reference>
<comment type="similarity">
    <text evidence="1">Belongs to the short-chain dehydrogenases/reductases (SDR) family.</text>
</comment>
<sequence>VVSGAAGAIGSAVCARLASDGDLVVGLDLIAGHGITVCDVSNENEVEGAFSDITRTHGNPTVLINAVGITGAGGIEEEDPATWSRILEVNLTSAYL</sequence>
<dbReference type="InterPro" id="IPR036291">
    <property type="entry name" value="NAD(P)-bd_dom_sf"/>
</dbReference>
<dbReference type="AlphaFoldDB" id="A0A383CN25"/>
<name>A0A383CN25_9ZZZZ</name>
<organism evidence="3">
    <name type="scientific">marine metagenome</name>
    <dbReference type="NCBI Taxonomy" id="408172"/>
    <lineage>
        <taxon>unclassified sequences</taxon>
        <taxon>metagenomes</taxon>
        <taxon>ecological metagenomes</taxon>
    </lineage>
</organism>
<feature type="non-terminal residue" evidence="3">
    <location>
        <position position="1"/>
    </location>
</feature>
<evidence type="ECO:0008006" key="4">
    <source>
        <dbReference type="Google" id="ProtNLM"/>
    </source>
</evidence>
<dbReference type="GO" id="GO:0016616">
    <property type="term" value="F:oxidoreductase activity, acting on the CH-OH group of donors, NAD or NADP as acceptor"/>
    <property type="evidence" value="ECO:0007669"/>
    <property type="project" value="TreeGrafter"/>
</dbReference>
<dbReference type="PANTHER" id="PTHR42760:SF133">
    <property type="entry name" value="3-OXOACYL-[ACYL-CARRIER-PROTEIN] REDUCTASE"/>
    <property type="match status" value="1"/>
</dbReference>
<evidence type="ECO:0000256" key="2">
    <source>
        <dbReference type="ARBA" id="ARBA00023002"/>
    </source>
</evidence>